<organism evidence="3 4">
    <name type="scientific">Engystomops pustulosus</name>
    <name type="common">Tungara frog</name>
    <name type="synonym">Physalaemus pustulosus</name>
    <dbReference type="NCBI Taxonomy" id="76066"/>
    <lineage>
        <taxon>Eukaryota</taxon>
        <taxon>Metazoa</taxon>
        <taxon>Chordata</taxon>
        <taxon>Craniata</taxon>
        <taxon>Vertebrata</taxon>
        <taxon>Euteleostomi</taxon>
        <taxon>Amphibia</taxon>
        <taxon>Batrachia</taxon>
        <taxon>Anura</taxon>
        <taxon>Neobatrachia</taxon>
        <taxon>Hyloidea</taxon>
        <taxon>Leptodactylidae</taxon>
        <taxon>Leiuperinae</taxon>
        <taxon>Engystomops</taxon>
    </lineage>
</organism>
<feature type="compositionally biased region" description="Polar residues" evidence="1">
    <location>
        <begin position="66"/>
        <end position="79"/>
    </location>
</feature>
<keyword evidence="2" id="KW-0812">Transmembrane</keyword>
<evidence type="ECO:0000313" key="4">
    <source>
        <dbReference type="Proteomes" id="UP000824782"/>
    </source>
</evidence>
<keyword evidence="4" id="KW-1185">Reference proteome</keyword>
<evidence type="ECO:0000256" key="2">
    <source>
        <dbReference type="SAM" id="Phobius"/>
    </source>
</evidence>
<keyword evidence="2" id="KW-0472">Membrane</keyword>
<accession>A0AAV6YWB9</accession>
<reference evidence="3" key="1">
    <citation type="thesis" date="2020" institute="ProQuest LLC" country="789 East Eisenhower Parkway, Ann Arbor, MI, USA">
        <title>Comparative Genomics and Chromosome Evolution.</title>
        <authorList>
            <person name="Mudd A.B."/>
        </authorList>
    </citation>
    <scope>NUCLEOTIDE SEQUENCE</scope>
    <source>
        <strain evidence="3">237g6f4</strain>
        <tissue evidence="3">Blood</tissue>
    </source>
</reference>
<dbReference type="EMBL" id="WNYA01011486">
    <property type="protein sequence ID" value="KAG8540130.1"/>
    <property type="molecule type" value="Genomic_DNA"/>
</dbReference>
<feature type="region of interest" description="Disordered" evidence="1">
    <location>
        <begin position="66"/>
        <end position="216"/>
    </location>
</feature>
<comment type="caution">
    <text evidence="3">The sequence shown here is derived from an EMBL/GenBank/DDBJ whole genome shotgun (WGS) entry which is preliminary data.</text>
</comment>
<gene>
    <name evidence="3" type="ORF">GDO81_019808</name>
</gene>
<feature type="compositionally biased region" description="Polar residues" evidence="1">
    <location>
        <begin position="197"/>
        <end position="208"/>
    </location>
</feature>
<sequence length="446" mass="49844">MYPWNIYSRLLWIYTLFPFMAFLQILVMWMYRTSCHIKKVGWIPHCPTVLYTAYYMITDPLFSDRSQAAGSRHAPSSPTAEAPDHSEKPSRRSSLTKSQSVRLVMSKQNRKAKRDGKVLSPARRRDSIMSWTAEPSDSPITSPSSLTKPSSPSDITPGQNNRNPQETQKCTEQTEGSGDPQREQSPGRNPAAASPKPTKQTPDIQSCPSPEAKKPQSALGFRLTPIASLCNLEPKYLLHSRAKTESELLRPTLQDGPLPPSLIQECPRVLENDRCSVQKKTLQPVRGEGSARDHHMGDRHLDRCKNLLTIPADPIVRYRHRSLRVNAWDTTAEKKWYKFSATCPLTPSEDAVSHLSSTSRSLQPRAAGPLDGRRHSWSHLRSDVSSLQGLKGAEEKSVESLRGQRNKALLPGAFQKGLHVLIGESGVTFRLPPAPISIAQRVRPHH</sequence>
<dbReference type="Proteomes" id="UP000824782">
    <property type="component" value="Unassembled WGS sequence"/>
</dbReference>
<protein>
    <submittedName>
        <fullName evidence="3">Uncharacterized protein</fullName>
    </submittedName>
</protein>
<proteinExistence type="predicted"/>
<feature type="compositionally biased region" description="Polar residues" evidence="1">
    <location>
        <begin position="92"/>
        <end position="101"/>
    </location>
</feature>
<feature type="compositionally biased region" description="Polar residues" evidence="1">
    <location>
        <begin position="154"/>
        <end position="176"/>
    </location>
</feature>
<feature type="compositionally biased region" description="Low complexity" evidence="1">
    <location>
        <begin position="138"/>
        <end position="153"/>
    </location>
</feature>
<evidence type="ECO:0000313" key="3">
    <source>
        <dbReference type="EMBL" id="KAG8540130.1"/>
    </source>
</evidence>
<dbReference type="AlphaFoldDB" id="A0AAV6YWB9"/>
<name>A0AAV6YWB9_ENGPU</name>
<keyword evidence="2" id="KW-1133">Transmembrane helix</keyword>
<evidence type="ECO:0000256" key="1">
    <source>
        <dbReference type="SAM" id="MobiDB-lite"/>
    </source>
</evidence>
<feature type="region of interest" description="Disordered" evidence="1">
    <location>
        <begin position="354"/>
        <end position="375"/>
    </location>
</feature>
<feature type="transmembrane region" description="Helical" evidence="2">
    <location>
        <begin position="12"/>
        <end position="31"/>
    </location>
</feature>